<dbReference type="InterPro" id="IPR017907">
    <property type="entry name" value="Znf_RING_CS"/>
</dbReference>
<dbReference type="Pfam" id="PF02190">
    <property type="entry name" value="LON_substr_bdg"/>
    <property type="match status" value="1"/>
</dbReference>
<keyword evidence="8" id="KW-1185">Reference proteome</keyword>
<dbReference type="CDD" id="cd16514">
    <property type="entry name" value="RING-HC_LONFs_rpt2"/>
    <property type="match status" value="1"/>
</dbReference>
<gene>
    <name evidence="7" type="ORF">BJ085DRAFT_21566</name>
</gene>
<keyword evidence="3" id="KW-0862">Zinc</keyword>
<dbReference type="PROSITE" id="PS50089">
    <property type="entry name" value="ZF_RING_2"/>
    <property type="match status" value="1"/>
</dbReference>
<dbReference type="Gene3D" id="3.30.40.10">
    <property type="entry name" value="Zinc/RING finger domain, C3HC4 (zinc finger)"/>
    <property type="match status" value="1"/>
</dbReference>
<dbReference type="InterPro" id="IPR015947">
    <property type="entry name" value="PUA-like_sf"/>
</dbReference>
<feature type="domain" description="RING-type" evidence="5">
    <location>
        <begin position="62"/>
        <end position="100"/>
    </location>
</feature>
<dbReference type="Pfam" id="PF13923">
    <property type="entry name" value="zf-C3HC4_2"/>
    <property type="match status" value="1"/>
</dbReference>
<evidence type="ECO:0000256" key="4">
    <source>
        <dbReference type="PROSITE-ProRule" id="PRU00175"/>
    </source>
</evidence>
<dbReference type="InterPro" id="IPR046336">
    <property type="entry name" value="Lon_prtase_N_sf"/>
</dbReference>
<evidence type="ECO:0000256" key="1">
    <source>
        <dbReference type="ARBA" id="ARBA00022723"/>
    </source>
</evidence>
<feature type="domain" description="Lon N-terminal" evidence="6">
    <location>
        <begin position="145"/>
        <end position="353"/>
    </location>
</feature>
<dbReference type="InterPro" id="IPR001841">
    <property type="entry name" value="Znf_RING"/>
</dbReference>
<dbReference type="GO" id="GO:0008270">
    <property type="term" value="F:zinc ion binding"/>
    <property type="evidence" value="ECO:0007669"/>
    <property type="project" value="UniProtKB-KW"/>
</dbReference>
<dbReference type="InterPro" id="IPR003111">
    <property type="entry name" value="Lon_prtase_N"/>
</dbReference>
<dbReference type="Gene3D" id="1.20.58.1480">
    <property type="match status" value="1"/>
</dbReference>
<accession>A0A4P9ZPA9</accession>
<dbReference type="AlphaFoldDB" id="A0A4P9ZPA9"/>
<protein>
    <submittedName>
        <fullName evidence="7">PUA-like domain-containing protein</fullName>
    </submittedName>
</protein>
<keyword evidence="2 4" id="KW-0863">Zinc-finger</keyword>
<dbReference type="Proteomes" id="UP000268162">
    <property type="component" value="Unassembled WGS sequence"/>
</dbReference>
<dbReference type="GO" id="GO:0061630">
    <property type="term" value="F:ubiquitin protein ligase activity"/>
    <property type="evidence" value="ECO:0007669"/>
    <property type="project" value="TreeGrafter"/>
</dbReference>
<keyword evidence="1" id="KW-0479">Metal-binding</keyword>
<dbReference type="SMART" id="SM00184">
    <property type="entry name" value="RING"/>
    <property type="match status" value="1"/>
</dbReference>
<evidence type="ECO:0000313" key="8">
    <source>
        <dbReference type="Proteomes" id="UP000268162"/>
    </source>
</evidence>
<evidence type="ECO:0000256" key="3">
    <source>
        <dbReference type="ARBA" id="ARBA00022833"/>
    </source>
</evidence>
<dbReference type="PANTHER" id="PTHR23327:SF42">
    <property type="entry name" value="LON PEPTIDASE N-TERMINAL DOMAIN AND RING FINGER PROTEIN C14F5.10C"/>
    <property type="match status" value="1"/>
</dbReference>
<dbReference type="STRING" id="215637.A0A4P9ZPA9"/>
<name>A0A4P9ZPA9_9FUNG</name>
<sequence>MDTYQREWLTECTSSPGIFPGLPSPASGDARLGSITPESSTNTTLYSPGSVDQQALLTELECHICCSLPIRPVTTLCGHTFCQSCLLRTLDHNGACPLCRHSLGRYADYVDHQPNRALVALCEALFPNQMADRHAAEAAEIQQRQLEVPIFVCSLMFPTMPSQLYIYEPRYRLMMRHCLQASQKQFAMCIPGPPSAKIGVGYGRPDPAVMDYGTMMEIKSVRYLPDGQSVVQVRGIYRFRLLSYAMRNEYWTGRLERLDDVDKLEVELEHLNMPRQLMLTCRQFIQRLHESKAPWLINRLEENAGPMPTTPEPFSFWMATVLPIDMYEKYKLLETRSTRERLRMISEWIEKLQTSMFFSNSCNLM</sequence>
<evidence type="ECO:0000313" key="7">
    <source>
        <dbReference type="EMBL" id="RKP34402.1"/>
    </source>
</evidence>
<dbReference type="PROSITE" id="PS51787">
    <property type="entry name" value="LON_N"/>
    <property type="match status" value="1"/>
</dbReference>
<proteinExistence type="predicted"/>
<dbReference type="EMBL" id="ML003219">
    <property type="protein sequence ID" value="RKP34402.1"/>
    <property type="molecule type" value="Genomic_DNA"/>
</dbReference>
<evidence type="ECO:0000259" key="5">
    <source>
        <dbReference type="PROSITE" id="PS50089"/>
    </source>
</evidence>
<organism evidence="7 8">
    <name type="scientific">Dimargaris cristalligena</name>
    <dbReference type="NCBI Taxonomy" id="215637"/>
    <lineage>
        <taxon>Eukaryota</taxon>
        <taxon>Fungi</taxon>
        <taxon>Fungi incertae sedis</taxon>
        <taxon>Zoopagomycota</taxon>
        <taxon>Kickxellomycotina</taxon>
        <taxon>Dimargaritomycetes</taxon>
        <taxon>Dimargaritales</taxon>
        <taxon>Dimargaritaceae</taxon>
        <taxon>Dimargaris</taxon>
    </lineage>
</organism>
<dbReference type="InterPro" id="IPR013083">
    <property type="entry name" value="Znf_RING/FYVE/PHD"/>
</dbReference>
<dbReference type="SMART" id="SM00464">
    <property type="entry name" value="LON"/>
    <property type="match status" value="1"/>
</dbReference>
<dbReference type="PROSITE" id="PS00518">
    <property type="entry name" value="ZF_RING_1"/>
    <property type="match status" value="1"/>
</dbReference>
<reference evidence="8" key="1">
    <citation type="journal article" date="2018" name="Nat. Microbiol.">
        <title>Leveraging single-cell genomics to expand the fungal tree of life.</title>
        <authorList>
            <person name="Ahrendt S.R."/>
            <person name="Quandt C.A."/>
            <person name="Ciobanu D."/>
            <person name="Clum A."/>
            <person name="Salamov A."/>
            <person name="Andreopoulos B."/>
            <person name="Cheng J.F."/>
            <person name="Woyke T."/>
            <person name="Pelin A."/>
            <person name="Henrissat B."/>
            <person name="Reynolds N.K."/>
            <person name="Benny G.L."/>
            <person name="Smith M.E."/>
            <person name="James T.Y."/>
            <person name="Grigoriev I.V."/>
        </authorList>
    </citation>
    <scope>NUCLEOTIDE SEQUENCE [LARGE SCALE GENOMIC DNA]</scope>
    <source>
        <strain evidence="8">RSA 468</strain>
    </source>
</reference>
<dbReference type="Gene3D" id="2.30.130.40">
    <property type="entry name" value="LON domain-like"/>
    <property type="match status" value="1"/>
</dbReference>
<dbReference type="SUPFAM" id="SSF88697">
    <property type="entry name" value="PUA domain-like"/>
    <property type="match status" value="1"/>
</dbReference>
<evidence type="ECO:0000259" key="6">
    <source>
        <dbReference type="PROSITE" id="PS51787"/>
    </source>
</evidence>
<evidence type="ECO:0000256" key="2">
    <source>
        <dbReference type="ARBA" id="ARBA00022771"/>
    </source>
</evidence>
<dbReference type="PANTHER" id="PTHR23327">
    <property type="entry name" value="RING FINGER PROTEIN 127"/>
    <property type="match status" value="1"/>
</dbReference>
<dbReference type="SUPFAM" id="SSF57850">
    <property type="entry name" value="RING/U-box"/>
    <property type="match status" value="1"/>
</dbReference>